<dbReference type="CDD" id="cd01449">
    <property type="entry name" value="TST_Repeat_2"/>
    <property type="match status" value="1"/>
</dbReference>
<evidence type="ECO:0000256" key="2">
    <source>
        <dbReference type="ARBA" id="ARBA00022737"/>
    </source>
</evidence>
<feature type="transmembrane region" description="Helical" evidence="3">
    <location>
        <begin position="238"/>
        <end position="258"/>
    </location>
</feature>
<dbReference type="InterPro" id="IPR036873">
    <property type="entry name" value="Rhodanese-like_dom_sf"/>
</dbReference>
<dbReference type="EMBL" id="BAAATZ010000019">
    <property type="protein sequence ID" value="GAA2731422.1"/>
    <property type="molecule type" value="Genomic_DNA"/>
</dbReference>
<evidence type="ECO:0000256" key="1">
    <source>
        <dbReference type="ARBA" id="ARBA00022679"/>
    </source>
</evidence>
<accession>A0ABN3UFS4</accession>
<keyword evidence="3" id="KW-0472">Membrane</keyword>
<name>A0ABN3UFS4_9ACTN</name>
<keyword evidence="1" id="KW-0808">Transferase</keyword>
<dbReference type="SUPFAM" id="SSF52821">
    <property type="entry name" value="Rhodanese/Cell cycle control phosphatase"/>
    <property type="match status" value="2"/>
</dbReference>
<protein>
    <submittedName>
        <fullName evidence="5">Rhodanese-like domain-containing protein</fullName>
    </submittedName>
</protein>
<dbReference type="PANTHER" id="PTHR11364:SF27">
    <property type="entry name" value="SULFURTRANSFERASE"/>
    <property type="match status" value="1"/>
</dbReference>
<evidence type="ECO:0000313" key="6">
    <source>
        <dbReference type="Proteomes" id="UP001501842"/>
    </source>
</evidence>
<dbReference type="InterPro" id="IPR001763">
    <property type="entry name" value="Rhodanese-like_dom"/>
</dbReference>
<dbReference type="Proteomes" id="UP001501842">
    <property type="component" value="Unassembled WGS sequence"/>
</dbReference>
<dbReference type="Pfam" id="PF00581">
    <property type="entry name" value="Rhodanese"/>
    <property type="match status" value="2"/>
</dbReference>
<sequence length="284" mass="30024">MSERISLISPSELAGRLSDPSLRVFDATVRLVRPPGGGPYTPESGRATYKEAHVPGASFADLVGDLAAPAPLPFALPAASRFAESAGRLGIGPGTKVVVYTQESPMWATRLWWLLRYFGFDDVSVLDGGLPAWRAAGLPLDSTPRAYPGTSFTAAPRPELLARRSDVEQIVASGSSCLLNALAPEVFRGEGTTSYSRPGRIPGSLNSPAKNLLDENGCFLPREELAARLADPLEEPSLVAYCGGGISATIVVFALSLLGRDDVRLYDGSLAEWSADPSLPLTLG</sequence>
<comment type="caution">
    <text evidence="5">The sequence shown here is derived from an EMBL/GenBank/DDBJ whole genome shotgun (WGS) entry which is preliminary data.</text>
</comment>
<gene>
    <name evidence="5" type="ORF">GCM10010439_46850</name>
</gene>
<dbReference type="InterPro" id="IPR045078">
    <property type="entry name" value="TST/MPST-like"/>
</dbReference>
<keyword evidence="6" id="KW-1185">Reference proteome</keyword>
<keyword evidence="3" id="KW-0812">Transmembrane</keyword>
<reference evidence="5 6" key="1">
    <citation type="journal article" date="2019" name="Int. J. Syst. Evol. Microbiol.">
        <title>The Global Catalogue of Microorganisms (GCM) 10K type strain sequencing project: providing services to taxonomists for standard genome sequencing and annotation.</title>
        <authorList>
            <consortium name="The Broad Institute Genomics Platform"/>
            <consortium name="The Broad Institute Genome Sequencing Center for Infectious Disease"/>
            <person name="Wu L."/>
            <person name="Ma J."/>
        </authorList>
    </citation>
    <scope>NUCLEOTIDE SEQUENCE [LARGE SCALE GENOMIC DNA]</scope>
    <source>
        <strain evidence="5 6">JCM 8201</strain>
    </source>
</reference>
<evidence type="ECO:0000259" key="4">
    <source>
        <dbReference type="PROSITE" id="PS50206"/>
    </source>
</evidence>
<feature type="domain" description="Rhodanese" evidence="4">
    <location>
        <begin position="38"/>
        <end position="142"/>
    </location>
</feature>
<dbReference type="RefSeq" id="WP_344452813.1">
    <property type="nucleotide sequence ID" value="NZ_BAAATZ010000019.1"/>
</dbReference>
<evidence type="ECO:0000256" key="3">
    <source>
        <dbReference type="SAM" id="Phobius"/>
    </source>
</evidence>
<dbReference type="PANTHER" id="PTHR11364">
    <property type="entry name" value="THIOSULFATE SULFERTANSFERASE"/>
    <property type="match status" value="1"/>
</dbReference>
<feature type="domain" description="Rhodanese" evidence="4">
    <location>
        <begin position="183"/>
        <end position="282"/>
    </location>
</feature>
<dbReference type="CDD" id="cd01448">
    <property type="entry name" value="TST_Repeat_1"/>
    <property type="match status" value="1"/>
</dbReference>
<organism evidence="5 6">
    <name type="scientific">Actinocorallia aurantiaca</name>
    <dbReference type="NCBI Taxonomy" id="46204"/>
    <lineage>
        <taxon>Bacteria</taxon>
        <taxon>Bacillati</taxon>
        <taxon>Actinomycetota</taxon>
        <taxon>Actinomycetes</taxon>
        <taxon>Streptosporangiales</taxon>
        <taxon>Thermomonosporaceae</taxon>
        <taxon>Actinocorallia</taxon>
    </lineage>
</organism>
<keyword evidence="3" id="KW-1133">Transmembrane helix</keyword>
<proteinExistence type="predicted"/>
<dbReference type="SMART" id="SM00450">
    <property type="entry name" value="RHOD"/>
    <property type="match status" value="2"/>
</dbReference>
<evidence type="ECO:0000313" key="5">
    <source>
        <dbReference type="EMBL" id="GAA2731422.1"/>
    </source>
</evidence>
<keyword evidence="2" id="KW-0677">Repeat</keyword>
<dbReference type="Gene3D" id="3.40.250.10">
    <property type="entry name" value="Rhodanese-like domain"/>
    <property type="match status" value="2"/>
</dbReference>
<dbReference type="PROSITE" id="PS50206">
    <property type="entry name" value="RHODANESE_3"/>
    <property type="match status" value="2"/>
</dbReference>